<protein>
    <submittedName>
        <fullName evidence="1">Uncharacterized protein</fullName>
    </submittedName>
</protein>
<accession>A0A1D6H8R2</accession>
<dbReference type="EMBL" id="CM000781">
    <property type="protein sequence ID" value="AQK71108.1"/>
    <property type="molecule type" value="Genomic_DNA"/>
</dbReference>
<reference evidence="1" key="1">
    <citation type="submission" date="2015-12" db="EMBL/GenBank/DDBJ databases">
        <title>Update maize B73 reference genome by single molecule sequencing technologies.</title>
        <authorList>
            <consortium name="Maize Genome Sequencing Project"/>
            <person name="Ware D."/>
        </authorList>
    </citation>
    <scope>NUCLEOTIDE SEQUENCE</scope>
    <source>
        <tissue evidence="1">Seedling</tissue>
    </source>
</reference>
<proteinExistence type="predicted"/>
<dbReference type="AlphaFoldDB" id="A0A1D6H8R2"/>
<dbReference type="InParanoid" id="A0A1D6H8R2"/>
<evidence type="ECO:0000313" key="1">
    <source>
        <dbReference type="EMBL" id="AQK71108.1"/>
    </source>
</evidence>
<dbReference type="IntAct" id="A0A1D6H8R2">
    <property type="interactions" value="1"/>
</dbReference>
<gene>
    <name evidence="1" type="ORF">ZEAMMB73_Zm00001d016532</name>
</gene>
<organism evidence="1">
    <name type="scientific">Zea mays</name>
    <name type="common">Maize</name>
    <dbReference type="NCBI Taxonomy" id="4577"/>
    <lineage>
        <taxon>Eukaryota</taxon>
        <taxon>Viridiplantae</taxon>
        <taxon>Streptophyta</taxon>
        <taxon>Embryophyta</taxon>
        <taxon>Tracheophyta</taxon>
        <taxon>Spermatophyta</taxon>
        <taxon>Magnoliopsida</taxon>
        <taxon>Liliopsida</taxon>
        <taxon>Poales</taxon>
        <taxon>Poaceae</taxon>
        <taxon>PACMAD clade</taxon>
        <taxon>Panicoideae</taxon>
        <taxon>Andropogonodae</taxon>
        <taxon>Andropogoneae</taxon>
        <taxon>Tripsacinae</taxon>
        <taxon>Zea</taxon>
    </lineage>
</organism>
<name>A0A1D6H8R2_MAIZE</name>
<sequence length="66" mass="8002">MLRNFDKSFRVWMHWKRRSSCFGDREPLRSKQQWMLSRGKVWVACGVGSLEARHQQFSSVIHIFYL</sequence>